<dbReference type="InterPro" id="IPR021729">
    <property type="entry name" value="DUF3298"/>
</dbReference>
<sequence>MSLLKFASMTCIALTLGACQSMFQPSAPKPLAFTADASEQVKAGCSGMECPLVNIETVHFADAPKLDALIENRLLKMTVNSPDEKLAPSLNAYREQFLRTAPSRNSTYLQAKVREQHDGLVIIELSSYLDTGGAHGMPGRGFINYSAKEQKEVTLQDMLLPGKEQAFWGAVKVAHNNWLISSNHGSDPEFVKNWPFQQTPNVALLKDNVALKYDVYSIAPYSEGHVELKIPYSRLNGILKPEWIPARG</sequence>
<evidence type="ECO:0000313" key="3">
    <source>
        <dbReference type="EMBL" id="OKA21056.1"/>
    </source>
</evidence>
<evidence type="ECO:0000259" key="2">
    <source>
        <dbReference type="Pfam" id="PF11738"/>
    </source>
</evidence>
<dbReference type="Proteomes" id="UP000185990">
    <property type="component" value="Unassembled WGS sequence"/>
</dbReference>
<evidence type="ECO:0000313" key="6">
    <source>
        <dbReference type="Proteomes" id="UP000186677"/>
    </source>
</evidence>
<evidence type="ECO:0000256" key="1">
    <source>
        <dbReference type="SAM" id="SignalP"/>
    </source>
</evidence>
<keyword evidence="1" id="KW-0732">Signal</keyword>
<protein>
    <submittedName>
        <fullName evidence="4">DUF3298 domain-containing protein</fullName>
    </submittedName>
</protein>
<dbReference type="PROSITE" id="PS51257">
    <property type="entry name" value="PROKAR_LIPOPROTEIN"/>
    <property type="match status" value="1"/>
</dbReference>
<feature type="chain" id="PRO_5005801184" evidence="1">
    <location>
        <begin position="24"/>
        <end position="248"/>
    </location>
</feature>
<dbReference type="Gene3D" id="3.90.640.20">
    <property type="entry name" value="Heat-shock cognate protein, ATPase"/>
    <property type="match status" value="1"/>
</dbReference>
<feature type="domain" description="DUF3298" evidence="2">
    <location>
        <begin position="157"/>
        <end position="233"/>
    </location>
</feature>
<name>A0A0M4RJK1_9PSED</name>
<comment type="caution">
    <text evidence="4">The sequence shown here is derived from an EMBL/GenBank/DDBJ whole genome shotgun (WGS) entry which is preliminary data.</text>
</comment>
<accession>A0A0M4RJK1</accession>
<gene>
    <name evidence="3" type="ORF">BOH73_11875</name>
    <name evidence="4" type="ORF">BOH74_08325</name>
</gene>
<evidence type="ECO:0000313" key="4">
    <source>
        <dbReference type="EMBL" id="OKA25625.1"/>
    </source>
</evidence>
<evidence type="ECO:0000313" key="5">
    <source>
        <dbReference type="Proteomes" id="UP000185990"/>
    </source>
</evidence>
<dbReference type="Pfam" id="PF11738">
    <property type="entry name" value="DUF3298"/>
    <property type="match status" value="1"/>
</dbReference>
<organism evidence="4 5">
    <name type="scientific">Pseudomonas versuta</name>
    <dbReference type="NCBI Taxonomy" id="1788301"/>
    <lineage>
        <taxon>Bacteria</taxon>
        <taxon>Pseudomonadati</taxon>
        <taxon>Pseudomonadota</taxon>
        <taxon>Gammaproteobacteria</taxon>
        <taxon>Pseudomonadales</taxon>
        <taxon>Pseudomonadaceae</taxon>
        <taxon>Pseudomonas</taxon>
    </lineage>
</organism>
<dbReference type="Proteomes" id="UP000186677">
    <property type="component" value="Unassembled WGS sequence"/>
</dbReference>
<feature type="signal peptide" evidence="1">
    <location>
        <begin position="1"/>
        <end position="23"/>
    </location>
</feature>
<dbReference type="EMBL" id="MPJD01000016">
    <property type="protein sequence ID" value="OKA25625.1"/>
    <property type="molecule type" value="Genomic_DNA"/>
</dbReference>
<dbReference type="Gene3D" id="3.30.565.40">
    <property type="entry name" value="Fervidobacterium nodosum Rt17-B1 like"/>
    <property type="match status" value="1"/>
</dbReference>
<proteinExistence type="predicted"/>
<dbReference type="EMBL" id="MPJC01000006">
    <property type="protein sequence ID" value="OKA21056.1"/>
    <property type="molecule type" value="Genomic_DNA"/>
</dbReference>
<dbReference type="AlphaFoldDB" id="A0A0M4RJK1"/>
<reference evidence="3 6" key="2">
    <citation type="submission" date="2016-11" db="EMBL/GenBank/DDBJ databases">
        <title>Draft genome of Pseudomonas versuta A4R1.5.</title>
        <authorList>
            <person name="See-Too W.-S."/>
        </authorList>
    </citation>
    <scope>NUCLEOTIDE SEQUENCE [LARGE SCALE GENOMIC DNA]</scope>
    <source>
        <strain evidence="3 6">A4R1.5</strain>
    </source>
</reference>
<reference evidence="4 5" key="1">
    <citation type="submission" date="2016-11" db="EMBL/GenBank/DDBJ databases">
        <title>Draft genome of Pseudomonas versuta A4R1.12.</title>
        <authorList>
            <person name="See-Too W.-S."/>
        </authorList>
    </citation>
    <scope>NUCLEOTIDE SEQUENCE [LARGE SCALE GENOMIC DNA]</scope>
    <source>
        <strain evidence="4 5">A4R1.12</strain>
    </source>
</reference>
<dbReference type="KEGG" id="ppsy:AOC04_18225"/>
<dbReference type="OrthoDB" id="8610451at2"/>
<dbReference type="RefSeq" id="WP_060695809.1">
    <property type="nucleotide sequence ID" value="NZ_CP012676.1"/>
</dbReference>
<keyword evidence="6" id="KW-1185">Reference proteome</keyword>
<accession>A0A1Q4KHZ3</accession>
<dbReference type="InterPro" id="IPR037126">
    <property type="entry name" value="PdaC/RsiV-like_sf"/>
</dbReference>